<dbReference type="SMART" id="SM00382">
    <property type="entry name" value="AAA"/>
    <property type="match status" value="1"/>
</dbReference>
<keyword evidence="2" id="KW-0813">Transport</keyword>
<evidence type="ECO:0000259" key="5">
    <source>
        <dbReference type="PROSITE" id="PS50893"/>
    </source>
</evidence>
<keyword evidence="4 6" id="KW-0067">ATP-binding</keyword>
<evidence type="ECO:0000256" key="1">
    <source>
        <dbReference type="ARBA" id="ARBA00005417"/>
    </source>
</evidence>
<dbReference type="CDD" id="cd03214">
    <property type="entry name" value="ABC_Iron-Siderophores_B12_Hemin"/>
    <property type="match status" value="1"/>
</dbReference>
<comment type="similarity">
    <text evidence="1">Belongs to the ABC transporter superfamily.</text>
</comment>
<gene>
    <name evidence="6" type="ORF">E4N76_04855</name>
</gene>
<accession>A0ABY5HTM0</accession>
<dbReference type="Gene3D" id="3.40.50.300">
    <property type="entry name" value="P-loop containing nucleotide triphosphate hydrolases"/>
    <property type="match status" value="1"/>
</dbReference>
<evidence type="ECO:0000313" key="7">
    <source>
        <dbReference type="Proteomes" id="UP001059401"/>
    </source>
</evidence>
<dbReference type="Proteomes" id="UP001059401">
    <property type="component" value="Chromosome"/>
</dbReference>
<dbReference type="EMBL" id="CP038802">
    <property type="protein sequence ID" value="UTY28390.1"/>
    <property type="molecule type" value="Genomic_DNA"/>
</dbReference>
<organism evidence="6 7">
    <name type="scientific">Treponema putidum</name>
    <dbReference type="NCBI Taxonomy" id="221027"/>
    <lineage>
        <taxon>Bacteria</taxon>
        <taxon>Pseudomonadati</taxon>
        <taxon>Spirochaetota</taxon>
        <taxon>Spirochaetia</taxon>
        <taxon>Spirochaetales</taxon>
        <taxon>Treponemataceae</taxon>
        <taxon>Treponema</taxon>
    </lineage>
</organism>
<keyword evidence="7" id="KW-1185">Reference proteome</keyword>
<dbReference type="InterPro" id="IPR050153">
    <property type="entry name" value="Metal_Ion_Import_ABC"/>
</dbReference>
<dbReference type="InterPro" id="IPR027417">
    <property type="entry name" value="P-loop_NTPase"/>
</dbReference>
<feature type="domain" description="ABC transporter" evidence="5">
    <location>
        <begin position="5"/>
        <end position="242"/>
    </location>
</feature>
<dbReference type="InterPro" id="IPR003593">
    <property type="entry name" value="AAA+_ATPase"/>
</dbReference>
<dbReference type="PANTHER" id="PTHR42734:SF6">
    <property type="entry name" value="MOLYBDATE IMPORT ATP-BINDING PROTEIN MOLC"/>
    <property type="match status" value="1"/>
</dbReference>
<evidence type="ECO:0000256" key="3">
    <source>
        <dbReference type="ARBA" id="ARBA00022741"/>
    </source>
</evidence>
<sequence>MSNICEVSHISFGYSPDKNILSDVSFEIKGGEIVGILGKNGCGKSTLLNIITGFLPEYSGSLIVKRKDIKCYSNKERACTMSYIQQNKITVPNYYFVEDFIIEGRRPFRPFGFYTKEDYDLIDKVLDECNLQDYRKRFLKELSGGEVQRCIFARAIMKQSDFFLFDEPCSAMDIKYQKEFFSIANDVRQNLNAAILLTIHDINLAVNYCDRLIILNHGNIIYDGNAQSVTSDIISEAFDTIVSSKCNTKKHFYY</sequence>
<dbReference type="GO" id="GO:0005524">
    <property type="term" value="F:ATP binding"/>
    <property type="evidence" value="ECO:0007669"/>
    <property type="project" value="UniProtKB-KW"/>
</dbReference>
<dbReference type="PROSITE" id="PS50893">
    <property type="entry name" value="ABC_TRANSPORTER_2"/>
    <property type="match status" value="1"/>
</dbReference>
<dbReference type="SUPFAM" id="SSF52540">
    <property type="entry name" value="P-loop containing nucleoside triphosphate hydrolases"/>
    <property type="match status" value="1"/>
</dbReference>
<reference evidence="6" key="1">
    <citation type="submission" date="2019-04" db="EMBL/GenBank/DDBJ databases">
        <title>Whole genome sequencing of oral phylogroup 2 treponemes.</title>
        <authorList>
            <person name="Chan Y."/>
            <person name="Zeng H.H."/>
            <person name="Yu X.L."/>
            <person name="Leung W.K."/>
            <person name="Watt R.M."/>
        </authorList>
    </citation>
    <scope>NUCLEOTIDE SEQUENCE</scope>
    <source>
        <strain evidence="6">OMZ 847</strain>
    </source>
</reference>
<dbReference type="Pfam" id="PF00005">
    <property type="entry name" value="ABC_tran"/>
    <property type="match status" value="1"/>
</dbReference>
<evidence type="ECO:0000256" key="4">
    <source>
        <dbReference type="ARBA" id="ARBA00022840"/>
    </source>
</evidence>
<keyword evidence="3" id="KW-0547">Nucleotide-binding</keyword>
<protein>
    <submittedName>
        <fullName evidence="6">ABC transporter ATP-binding protein</fullName>
    </submittedName>
</protein>
<evidence type="ECO:0000256" key="2">
    <source>
        <dbReference type="ARBA" id="ARBA00022448"/>
    </source>
</evidence>
<dbReference type="InterPro" id="IPR003439">
    <property type="entry name" value="ABC_transporter-like_ATP-bd"/>
</dbReference>
<dbReference type="PANTHER" id="PTHR42734">
    <property type="entry name" value="METAL TRANSPORT SYSTEM ATP-BINDING PROTEIN TM_0124-RELATED"/>
    <property type="match status" value="1"/>
</dbReference>
<name>A0ABY5HTM0_9SPIR</name>
<evidence type="ECO:0000313" key="6">
    <source>
        <dbReference type="EMBL" id="UTY28390.1"/>
    </source>
</evidence>
<proteinExistence type="inferred from homology"/>
<dbReference type="RefSeq" id="WP_255806253.1">
    <property type="nucleotide sequence ID" value="NZ_CP038802.1"/>
</dbReference>